<keyword evidence="4" id="KW-1185">Reference proteome</keyword>
<protein>
    <recommendedName>
        <fullName evidence="5">Peptidoglycan-binding protein CsiV</fullName>
    </recommendedName>
</protein>
<name>A0A7Z1AFD2_9GAMM</name>
<sequence length="261" mass="29824">MRRFREKLSALLIGALMMQPMMLPAAGADNDNAPVWYQFEVLIFERIAPGAGSTEGWPDDPGRPSPSNATWFTKGQPLEHNKPVAFRALPAEEKSLNDAWRQMRRSRDYRPLYHVAWRQPMEHPDKAKQVQFSLLPADGAKVSDFNPPKLEGTLKFSIKRYLHLDADIVLHRSTRGSTAQANDDNFGFTPRFQHYRMRESRRMRSGKLHYIDHPVIGLLTIAERYEPPQPEIIETPVPVPTIVPPTQTRPQGQVEQKPATQ</sequence>
<dbReference type="OrthoDB" id="5566524at2"/>
<dbReference type="AlphaFoldDB" id="A0A7Z1AFD2"/>
<accession>A0A7Z1AFD2</accession>
<feature type="chain" id="PRO_5031382944" description="Peptidoglycan-binding protein CsiV" evidence="2">
    <location>
        <begin position="26"/>
        <end position="261"/>
    </location>
</feature>
<keyword evidence="2" id="KW-0732">Signal</keyword>
<evidence type="ECO:0000256" key="1">
    <source>
        <dbReference type="SAM" id="MobiDB-lite"/>
    </source>
</evidence>
<evidence type="ECO:0000256" key="2">
    <source>
        <dbReference type="SAM" id="SignalP"/>
    </source>
</evidence>
<comment type="caution">
    <text evidence="3">The sequence shown here is derived from an EMBL/GenBank/DDBJ whole genome shotgun (WGS) entry which is preliminary data.</text>
</comment>
<organism evidence="3 4">
    <name type="scientific">Candidatus Thiodiazotropha endolucinida</name>
    <dbReference type="NCBI Taxonomy" id="1655433"/>
    <lineage>
        <taxon>Bacteria</taxon>
        <taxon>Pseudomonadati</taxon>
        <taxon>Pseudomonadota</taxon>
        <taxon>Gammaproteobacteria</taxon>
        <taxon>Chromatiales</taxon>
        <taxon>Sedimenticolaceae</taxon>
        <taxon>Candidatus Thiodiazotropha</taxon>
    </lineage>
</organism>
<proteinExistence type="predicted"/>
<evidence type="ECO:0000313" key="4">
    <source>
        <dbReference type="Proteomes" id="UP000094769"/>
    </source>
</evidence>
<reference evidence="3 4" key="1">
    <citation type="submission" date="2016-06" db="EMBL/GenBank/DDBJ databases">
        <title>Genome sequence of endosymbiont of Candidatus Endolucinida thiodiazotropha.</title>
        <authorList>
            <person name="Poehlein A."/>
            <person name="Koenig S."/>
            <person name="Heiden S.E."/>
            <person name="Thuermer A."/>
            <person name="Voget S."/>
            <person name="Daniel R."/>
            <person name="Markert S."/>
            <person name="Gros O."/>
            <person name="Schweder T."/>
        </authorList>
    </citation>
    <scope>NUCLEOTIDE SEQUENCE [LARGE SCALE GENOMIC DNA]</scope>
    <source>
        <strain evidence="3 4">COS</strain>
    </source>
</reference>
<dbReference type="Pfam" id="PF10972">
    <property type="entry name" value="CsiV"/>
    <property type="match status" value="1"/>
</dbReference>
<dbReference type="Proteomes" id="UP000094769">
    <property type="component" value="Unassembled WGS sequence"/>
</dbReference>
<feature type="signal peptide" evidence="2">
    <location>
        <begin position="1"/>
        <end position="25"/>
    </location>
</feature>
<feature type="region of interest" description="Disordered" evidence="1">
    <location>
        <begin position="233"/>
        <end position="261"/>
    </location>
</feature>
<gene>
    <name evidence="3" type="ORF">CODIS_27730</name>
</gene>
<evidence type="ECO:0000313" key="3">
    <source>
        <dbReference type="EMBL" id="ODJ87024.1"/>
    </source>
</evidence>
<evidence type="ECO:0008006" key="5">
    <source>
        <dbReference type="Google" id="ProtNLM"/>
    </source>
</evidence>
<dbReference type="InterPro" id="IPR021241">
    <property type="entry name" value="CsiV"/>
</dbReference>
<dbReference type="EMBL" id="MARB01000015">
    <property type="protein sequence ID" value="ODJ87024.1"/>
    <property type="molecule type" value="Genomic_DNA"/>
</dbReference>